<dbReference type="Gene3D" id="3.30.450.20">
    <property type="entry name" value="PAS domain"/>
    <property type="match status" value="1"/>
</dbReference>
<dbReference type="Proteomes" id="UP001523262">
    <property type="component" value="Unassembled WGS sequence"/>
</dbReference>
<organism evidence="2 3">
    <name type="scientific">Neobacillus pocheonensis</name>
    <dbReference type="NCBI Taxonomy" id="363869"/>
    <lineage>
        <taxon>Bacteria</taxon>
        <taxon>Bacillati</taxon>
        <taxon>Bacillota</taxon>
        <taxon>Bacilli</taxon>
        <taxon>Bacillales</taxon>
        <taxon>Bacillaceae</taxon>
        <taxon>Neobacillus</taxon>
    </lineage>
</organism>
<proteinExistence type="predicted"/>
<sequence>MDYNKYFAIIDDLSTVKEALDFMIQLNSQLLVIKTGEKLIGICDSHHLLMQIGKLDQRLVYSTDFITLAYNEDFSISVHDFLYALIVDEKGQMIGWVDSKSLEIDYLKQTYSKNLRAMTTDLEAIVDSIYDEVLVVDPLGKIIRVSNRSTHNLWGVNPQTVIGENILDLEEKGWFKPSVTRKVIEEKENLHCST</sequence>
<comment type="caution">
    <text evidence="2">The sequence shown here is derived from an EMBL/GenBank/DDBJ whole genome shotgun (WGS) entry which is preliminary data.</text>
</comment>
<protein>
    <recommendedName>
        <fullName evidence="1">PAS domain-containing protein</fullName>
    </recommendedName>
</protein>
<dbReference type="InterPro" id="IPR000014">
    <property type="entry name" value="PAS"/>
</dbReference>
<dbReference type="InterPro" id="IPR046342">
    <property type="entry name" value="CBS_dom_sf"/>
</dbReference>
<dbReference type="PROSITE" id="PS50112">
    <property type="entry name" value="PAS"/>
    <property type="match status" value="1"/>
</dbReference>
<gene>
    <name evidence="2" type="ORF">NDK43_18540</name>
</gene>
<dbReference type="InterPro" id="IPR035965">
    <property type="entry name" value="PAS-like_dom_sf"/>
</dbReference>
<dbReference type="SUPFAM" id="SSF54631">
    <property type="entry name" value="CBS-domain pair"/>
    <property type="match status" value="1"/>
</dbReference>
<name>A0ABT0WCE6_9BACI</name>
<keyword evidence="3" id="KW-1185">Reference proteome</keyword>
<accession>A0ABT0WCE6</accession>
<reference evidence="2 3" key="1">
    <citation type="submission" date="2022-06" db="EMBL/GenBank/DDBJ databases">
        <authorList>
            <person name="Jeon C.O."/>
        </authorList>
    </citation>
    <scope>NUCLEOTIDE SEQUENCE [LARGE SCALE GENOMIC DNA]</scope>
    <source>
        <strain evidence="2 3">KCTC 13943</strain>
    </source>
</reference>
<dbReference type="SUPFAM" id="SSF55785">
    <property type="entry name" value="PYP-like sensor domain (PAS domain)"/>
    <property type="match status" value="1"/>
</dbReference>
<evidence type="ECO:0000313" key="3">
    <source>
        <dbReference type="Proteomes" id="UP001523262"/>
    </source>
</evidence>
<evidence type="ECO:0000313" key="2">
    <source>
        <dbReference type="EMBL" id="MCM2533997.1"/>
    </source>
</evidence>
<evidence type="ECO:0000259" key="1">
    <source>
        <dbReference type="PROSITE" id="PS50112"/>
    </source>
</evidence>
<dbReference type="EMBL" id="JAMQCR010000001">
    <property type="protein sequence ID" value="MCM2533997.1"/>
    <property type="molecule type" value="Genomic_DNA"/>
</dbReference>
<feature type="domain" description="PAS" evidence="1">
    <location>
        <begin position="118"/>
        <end position="167"/>
    </location>
</feature>